<dbReference type="OrthoDB" id="410807at2759"/>
<protein>
    <submittedName>
        <fullName evidence="3">(apollo) hypothetical protein</fullName>
    </submittedName>
</protein>
<organism evidence="3 4">
    <name type="scientific">Parnassius apollo</name>
    <name type="common">Apollo butterfly</name>
    <name type="synonym">Papilio apollo</name>
    <dbReference type="NCBI Taxonomy" id="110799"/>
    <lineage>
        <taxon>Eukaryota</taxon>
        <taxon>Metazoa</taxon>
        <taxon>Ecdysozoa</taxon>
        <taxon>Arthropoda</taxon>
        <taxon>Hexapoda</taxon>
        <taxon>Insecta</taxon>
        <taxon>Pterygota</taxon>
        <taxon>Neoptera</taxon>
        <taxon>Endopterygota</taxon>
        <taxon>Lepidoptera</taxon>
        <taxon>Glossata</taxon>
        <taxon>Ditrysia</taxon>
        <taxon>Papilionoidea</taxon>
        <taxon>Papilionidae</taxon>
        <taxon>Parnassiinae</taxon>
        <taxon>Parnassini</taxon>
        <taxon>Parnassius</taxon>
        <taxon>Parnassius</taxon>
    </lineage>
</organism>
<evidence type="ECO:0000259" key="2">
    <source>
        <dbReference type="Pfam" id="PF22589"/>
    </source>
</evidence>
<dbReference type="PANTHER" id="PTHR35826:SF1">
    <property type="entry name" value="PROTEIN ATP6V1FNB-LIKE"/>
    <property type="match status" value="1"/>
</dbReference>
<gene>
    <name evidence="3" type="ORF">PAPOLLO_LOCUS17336</name>
</gene>
<reference evidence="3" key="1">
    <citation type="submission" date="2021-04" db="EMBL/GenBank/DDBJ databases">
        <authorList>
            <person name="Tunstrom K."/>
        </authorList>
    </citation>
    <scope>NUCLEOTIDE SEQUENCE</scope>
</reference>
<evidence type="ECO:0000313" key="4">
    <source>
        <dbReference type="Proteomes" id="UP000691718"/>
    </source>
</evidence>
<accession>A0A8S3XH52</accession>
<evidence type="ECO:0000313" key="3">
    <source>
        <dbReference type="EMBL" id="CAG5020679.1"/>
    </source>
</evidence>
<dbReference type="PANTHER" id="PTHR35826">
    <property type="entry name" value="PROTEIN ATP6V1FNB-LIKE"/>
    <property type="match status" value="1"/>
</dbReference>
<dbReference type="AlphaFoldDB" id="A0A8S3XH52"/>
<dbReference type="InterPro" id="IPR054323">
    <property type="entry name" value="SPMIP1_C"/>
</dbReference>
<dbReference type="EMBL" id="CAJQZP010001137">
    <property type="protein sequence ID" value="CAG5020679.1"/>
    <property type="molecule type" value="Genomic_DNA"/>
</dbReference>
<feature type="domain" description="Sperm microtubule inner protein 1 C-terminal" evidence="2">
    <location>
        <begin position="108"/>
        <end position="209"/>
    </location>
</feature>
<feature type="region of interest" description="Disordered" evidence="1">
    <location>
        <begin position="204"/>
        <end position="226"/>
    </location>
</feature>
<sequence length="226" mass="26441">MPLIDITNPAVIIFLIENYEKENRLRLNWIHKHREKIQQAATLNREPTNYFETDVIAHTMIEGLATTTRDHIVAGSNRRKKGLRDGKFIPGVKHLRHGHSIVDVNLGDPAKDCRLKRPDSDLSLDPIMRPVDTQLNEIIYKPKPEFGRKQYLKKRSESWLENKYYFAECCNWDYGWRMKDSALHQKPLYGRCWHLTRNLRSRVGPQPDPSHYKSSELPGPTKFVSI</sequence>
<name>A0A8S3XH52_PARAO</name>
<comment type="caution">
    <text evidence="3">The sequence shown here is derived from an EMBL/GenBank/DDBJ whole genome shotgun (WGS) entry which is preliminary data.</text>
</comment>
<keyword evidence="4" id="KW-1185">Reference proteome</keyword>
<proteinExistence type="predicted"/>
<evidence type="ECO:0000256" key="1">
    <source>
        <dbReference type="SAM" id="MobiDB-lite"/>
    </source>
</evidence>
<dbReference type="Proteomes" id="UP000691718">
    <property type="component" value="Unassembled WGS sequence"/>
</dbReference>
<dbReference type="Pfam" id="PF22589">
    <property type="entry name" value="SPMIP1"/>
    <property type="match status" value="1"/>
</dbReference>